<dbReference type="InterPro" id="IPR000845">
    <property type="entry name" value="Nucleoside_phosphorylase_d"/>
</dbReference>
<dbReference type="Pfam" id="PF01048">
    <property type="entry name" value="PNP_UDP_1"/>
    <property type="match status" value="1"/>
</dbReference>
<accession>A0ABY8JGY8</accession>
<sequence>MLDPKGKAWRAPTKKEMPRIVVLTALESELDAASAVGDVKVVYAGVGKINAAIATTTEILAEKPSLLVNYGTCGKITKELRGLVEVSHVLQRDMMAMPLAPRGTTPFGHAEPILASGHGSAVCGTGDSFVTSVDSWLISNNVDVVDMELFAIAHVCRRFDVAWRAFKYVTDGADESASEQWTSNCAKGSDLFWRRLKSILDEYS</sequence>
<evidence type="ECO:0000313" key="3">
    <source>
        <dbReference type="Proteomes" id="UP001221546"/>
    </source>
</evidence>
<keyword evidence="3" id="KW-1185">Reference proteome</keyword>
<name>A0ABY8JGY8_9BRAD</name>
<reference evidence="2 3" key="1">
    <citation type="submission" date="2023-04" db="EMBL/GenBank/DDBJ databases">
        <title>Australian commercial rhizobial inoculants.</title>
        <authorList>
            <person name="Kohlmeier M.G."/>
            <person name="O'Hara G.W."/>
            <person name="Colombi E."/>
            <person name="Ramsay J.P."/>
            <person name="Terpolilli J."/>
        </authorList>
    </citation>
    <scope>NUCLEOTIDE SEQUENCE [LARGE SCALE GENOMIC DNA]</scope>
    <source>
        <strain evidence="2 3">CB627</strain>
    </source>
</reference>
<dbReference type="EMBL" id="CP121646">
    <property type="protein sequence ID" value="WFU64867.1"/>
    <property type="molecule type" value="Genomic_DNA"/>
</dbReference>
<dbReference type="Gene3D" id="3.40.50.1580">
    <property type="entry name" value="Nucleoside phosphorylase domain"/>
    <property type="match status" value="1"/>
</dbReference>
<proteinExistence type="predicted"/>
<evidence type="ECO:0000313" key="2">
    <source>
        <dbReference type="EMBL" id="WFU64867.1"/>
    </source>
</evidence>
<protein>
    <submittedName>
        <fullName evidence="2">5'-methylthioadenosine nucleosidase</fullName>
    </submittedName>
</protein>
<dbReference type="SUPFAM" id="SSF53167">
    <property type="entry name" value="Purine and uridine phosphorylases"/>
    <property type="match status" value="1"/>
</dbReference>
<dbReference type="InterPro" id="IPR035994">
    <property type="entry name" value="Nucleoside_phosphorylase_sf"/>
</dbReference>
<dbReference type="Proteomes" id="UP001221546">
    <property type="component" value="Chromosome"/>
</dbReference>
<dbReference type="PANTHER" id="PTHR46832">
    <property type="entry name" value="5'-METHYLTHIOADENOSINE/S-ADENOSYLHOMOCYSTEINE NUCLEOSIDASE"/>
    <property type="match status" value="1"/>
</dbReference>
<organism evidence="2 3">
    <name type="scientific">Bradyrhizobium brasilense</name>
    <dbReference type="NCBI Taxonomy" id="1419277"/>
    <lineage>
        <taxon>Bacteria</taxon>
        <taxon>Pseudomonadati</taxon>
        <taxon>Pseudomonadota</taxon>
        <taxon>Alphaproteobacteria</taxon>
        <taxon>Hyphomicrobiales</taxon>
        <taxon>Nitrobacteraceae</taxon>
        <taxon>Bradyrhizobium</taxon>
    </lineage>
</organism>
<dbReference type="PANTHER" id="PTHR46832:SF1">
    <property type="entry name" value="5'-METHYLTHIOADENOSINE_S-ADENOSYLHOMOCYSTEINE NUCLEOSIDASE"/>
    <property type="match status" value="1"/>
</dbReference>
<dbReference type="RefSeq" id="WP_244558822.1">
    <property type="nucleotide sequence ID" value="NZ_CP121646.1"/>
</dbReference>
<evidence type="ECO:0000259" key="1">
    <source>
        <dbReference type="Pfam" id="PF01048"/>
    </source>
</evidence>
<feature type="domain" description="Nucleoside phosphorylase" evidence="1">
    <location>
        <begin position="38"/>
        <end position="188"/>
    </location>
</feature>
<gene>
    <name evidence="2" type="ORF">QA636_04780</name>
</gene>